<dbReference type="EMBL" id="BGZN01000002">
    <property type="protein sequence ID" value="GBR72812.1"/>
    <property type="molecule type" value="Genomic_DNA"/>
</dbReference>
<accession>A0A388T8V5</accession>
<evidence type="ECO:0000313" key="2">
    <source>
        <dbReference type="EMBL" id="GBR72812.1"/>
    </source>
</evidence>
<feature type="region of interest" description="Disordered" evidence="1">
    <location>
        <begin position="1"/>
        <end position="57"/>
    </location>
</feature>
<name>A0A388T8V5_TERA1</name>
<dbReference type="Proteomes" id="UP000269352">
    <property type="component" value="Unassembled WGS sequence"/>
</dbReference>
<organism evidence="2 3">
    <name type="scientific">Termititenax aidoneus</name>
    <dbReference type="NCBI Taxonomy" id="2218524"/>
    <lineage>
        <taxon>Bacteria</taxon>
        <taxon>Bacillati</taxon>
        <taxon>Candidatus Margulisiibacteriota</taxon>
        <taxon>Candidatus Termititenacia</taxon>
        <taxon>Candidatus Termititenacales</taxon>
        <taxon>Candidatus Termititenacaceae</taxon>
        <taxon>Candidatus Termititenax</taxon>
    </lineage>
</organism>
<evidence type="ECO:0000313" key="3">
    <source>
        <dbReference type="Proteomes" id="UP000269352"/>
    </source>
</evidence>
<gene>
    <name evidence="2" type="ORF">NO1_0276</name>
</gene>
<comment type="caution">
    <text evidence="2">The sequence shown here is derived from an EMBL/GenBank/DDBJ whole genome shotgun (WGS) entry which is preliminary data.</text>
</comment>
<protein>
    <submittedName>
        <fullName evidence="2">Uncharacterized protein</fullName>
    </submittedName>
</protein>
<reference evidence="2 3" key="1">
    <citation type="journal article" date="2019" name="ISME J.">
        <title>Genome analyses of uncultured TG2/ZB3 bacteria in 'Margulisbacteria' specifically attached to ectosymbiotic spirochetes of protists in the termite gut.</title>
        <authorList>
            <person name="Utami Y.D."/>
            <person name="Kuwahara H."/>
            <person name="Igai K."/>
            <person name="Murakami T."/>
            <person name="Sugaya K."/>
            <person name="Morikawa T."/>
            <person name="Nagura Y."/>
            <person name="Yuki M."/>
            <person name="Deevong P."/>
            <person name="Inoue T."/>
            <person name="Kihara K."/>
            <person name="Lo N."/>
            <person name="Yamada A."/>
            <person name="Ohkuma M."/>
            <person name="Hongoh Y."/>
        </authorList>
    </citation>
    <scope>NUCLEOTIDE SEQUENCE [LARGE SCALE GENOMIC DNA]</scope>
    <source>
        <strain evidence="2">NkOx7-01</strain>
    </source>
</reference>
<feature type="compositionally biased region" description="Low complexity" evidence="1">
    <location>
        <begin position="19"/>
        <end position="36"/>
    </location>
</feature>
<evidence type="ECO:0000256" key="1">
    <source>
        <dbReference type="SAM" id="MobiDB-lite"/>
    </source>
</evidence>
<proteinExistence type="predicted"/>
<keyword evidence="3" id="KW-1185">Reference proteome</keyword>
<feature type="compositionally biased region" description="Polar residues" evidence="1">
    <location>
        <begin position="1"/>
        <end position="18"/>
    </location>
</feature>
<sequence>MGETTTQTLEANNGQNTTQSNVGGNENGGQNNSQVGGNAGAGQSDFEFDSRLYTENGQFNRDGAKEYLTELQTELEAQKMRAEVMRQKLSGGPAPKTPEEYFSSYQAPDKYKGLFSAENQNKEAVAALAGKLAQVYHANGLNHSQAADISNAVLETLEAAGAIDTRSEAEIQKQRAEWVADQQKQLGENAGEMIAQSSKFVQDAMLDSDTKKQLLSAMEYVGAPLIKLVHTLKRSFGQAAGASIPANVNALPGGRTEREYRDEYMDKNTSDERRREIVAERARLGRAETLF</sequence>
<dbReference type="AlphaFoldDB" id="A0A388T8V5"/>